<evidence type="ECO:0000313" key="1">
    <source>
        <dbReference type="EMBL" id="QDT94877.1"/>
    </source>
</evidence>
<protein>
    <submittedName>
        <fullName evidence="1">Uncharacterized protein</fullName>
    </submittedName>
</protein>
<organism evidence="1 2">
    <name type="scientific">Gimesia aquarii</name>
    <dbReference type="NCBI Taxonomy" id="2527964"/>
    <lineage>
        <taxon>Bacteria</taxon>
        <taxon>Pseudomonadati</taxon>
        <taxon>Planctomycetota</taxon>
        <taxon>Planctomycetia</taxon>
        <taxon>Planctomycetales</taxon>
        <taxon>Planctomycetaceae</taxon>
        <taxon>Gimesia</taxon>
    </lineage>
</organism>
<accession>A0A517VPD5</accession>
<reference evidence="1 2" key="1">
    <citation type="submission" date="2019-03" db="EMBL/GenBank/DDBJ databases">
        <title>Deep-cultivation of Planctomycetes and their phenomic and genomic characterization uncovers novel biology.</title>
        <authorList>
            <person name="Wiegand S."/>
            <person name="Jogler M."/>
            <person name="Boedeker C."/>
            <person name="Pinto D."/>
            <person name="Vollmers J."/>
            <person name="Rivas-Marin E."/>
            <person name="Kohn T."/>
            <person name="Peeters S.H."/>
            <person name="Heuer A."/>
            <person name="Rast P."/>
            <person name="Oberbeckmann S."/>
            <person name="Bunk B."/>
            <person name="Jeske O."/>
            <person name="Meyerdierks A."/>
            <person name="Storesund J.E."/>
            <person name="Kallscheuer N."/>
            <person name="Luecker S."/>
            <person name="Lage O.M."/>
            <person name="Pohl T."/>
            <person name="Merkel B.J."/>
            <person name="Hornburger P."/>
            <person name="Mueller R.-W."/>
            <person name="Bruemmer F."/>
            <person name="Labrenz M."/>
            <person name="Spormann A.M."/>
            <person name="Op den Camp H."/>
            <person name="Overmann J."/>
            <person name="Amann R."/>
            <person name="Jetten M.S.M."/>
            <person name="Mascher T."/>
            <person name="Medema M.H."/>
            <person name="Devos D.P."/>
            <person name="Kaster A.-K."/>
            <person name="Ovreas L."/>
            <person name="Rohde M."/>
            <person name="Galperin M.Y."/>
            <person name="Jogler C."/>
        </authorList>
    </citation>
    <scope>NUCLEOTIDE SEQUENCE [LARGE SCALE GENOMIC DNA]</scope>
    <source>
        <strain evidence="1 2">V144</strain>
    </source>
</reference>
<dbReference type="EMBL" id="CP037920">
    <property type="protein sequence ID" value="QDT94877.1"/>
    <property type="molecule type" value="Genomic_DNA"/>
</dbReference>
<dbReference type="AlphaFoldDB" id="A0A517VPD5"/>
<sequence length="172" mass="20072">MYAFLWFRISFSLLILLHHANRREAVKKNFCALLSEKWSKIATLFQLNWLKVSSKGAKRYEIELTYSQDAGDHQQKKDVFVVRTFSEFTMYTHQKKAPRARRRSQSFKNSTPVSSTKYLAKFDQKKAIRKFPIGSIGYPVQAMCEPFIQCQPSSPAGHELEVWRLLLKPPEP</sequence>
<proteinExistence type="predicted"/>
<name>A0A517VPD5_9PLAN</name>
<gene>
    <name evidence="1" type="ORF">V144x_03100</name>
</gene>
<dbReference type="Proteomes" id="UP000318704">
    <property type="component" value="Chromosome"/>
</dbReference>
<dbReference type="KEGG" id="gaw:V144x_03100"/>
<evidence type="ECO:0000313" key="2">
    <source>
        <dbReference type="Proteomes" id="UP000318704"/>
    </source>
</evidence>